<dbReference type="PROSITE" id="PS50237">
    <property type="entry name" value="HECT"/>
    <property type="match status" value="1"/>
</dbReference>
<feature type="region of interest" description="Disordered" evidence="8">
    <location>
        <begin position="2152"/>
        <end position="2208"/>
    </location>
</feature>
<evidence type="ECO:0000259" key="10">
    <source>
        <dbReference type="PROSITE" id="PS50237"/>
    </source>
</evidence>
<dbReference type="InterPro" id="IPR009060">
    <property type="entry name" value="UBA-like_sf"/>
</dbReference>
<feature type="domain" description="HECT" evidence="10">
    <location>
        <begin position="3376"/>
        <end position="3717"/>
    </location>
</feature>
<evidence type="ECO:0000256" key="3">
    <source>
        <dbReference type="ARBA" id="ARBA00012485"/>
    </source>
</evidence>
<feature type="compositionally biased region" description="Polar residues" evidence="8">
    <location>
        <begin position="2051"/>
        <end position="2063"/>
    </location>
</feature>
<comment type="pathway">
    <text evidence="2">Protein modification; protein ubiquitination.</text>
</comment>
<reference evidence="11 12" key="1">
    <citation type="submission" date="2024-01" db="EMBL/GenBank/DDBJ databases">
        <title>The complete chloroplast genome sequence of Lithospermum erythrorhizon: insights into the phylogenetic relationship among Boraginaceae species and the maternal lineages of purple gromwells.</title>
        <authorList>
            <person name="Okada T."/>
            <person name="Watanabe K."/>
        </authorList>
    </citation>
    <scope>NUCLEOTIDE SEQUENCE [LARGE SCALE GENOMIC DNA]</scope>
</reference>
<feature type="region of interest" description="Disordered" evidence="8">
    <location>
        <begin position="1275"/>
        <end position="1299"/>
    </location>
</feature>
<evidence type="ECO:0000256" key="4">
    <source>
        <dbReference type="ARBA" id="ARBA00022679"/>
    </source>
</evidence>
<dbReference type="EMBL" id="BAABME010001512">
    <property type="protein sequence ID" value="GAA0150021.1"/>
    <property type="molecule type" value="Genomic_DNA"/>
</dbReference>
<gene>
    <name evidence="11" type="ORF">LIER_09051</name>
</gene>
<dbReference type="Gene3D" id="1.10.8.10">
    <property type="entry name" value="DNA helicase RuvA subunit, C-terminal domain"/>
    <property type="match status" value="1"/>
</dbReference>
<dbReference type="SMART" id="SM00119">
    <property type="entry name" value="HECTc"/>
    <property type="match status" value="1"/>
</dbReference>
<feature type="compositionally biased region" description="Acidic residues" evidence="8">
    <location>
        <begin position="2161"/>
        <end position="2184"/>
    </location>
</feature>
<evidence type="ECO:0000256" key="8">
    <source>
        <dbReference type="SAM" id="MobiDB-lite"/>
    </source>
</evidence>
<dbReference type="GO" id="GO:0016874">
    <property type="term" value="F:ligase activity"/>
    <property type="evidence" value="ECO:0007669"/>
    <property type="project" value="UniProtKB-KW"/>
</dbReference>
<dbReference type="SUPFAM" id="SSF56204">
    <property type="entry name" value="Hect, E3 ligase catalytic domain"/>
    <property type="match status" value="1"/>
</dbReference>
<comment type="caution">
    <text evidence="11">The sequence shown here is derived from an EMBL/GenBank/DDBJ whole genome shotgun (WGS) entry which is preliminary data.</text>
</comment>
<dbReference type="GO" id="GO:0000209">
    <property type="term" value="P:protein polyubiquitination"/>
    <property type="evidence" value="ECO:0007669"/>
    <property type="project" value="TreeGrafter"/>
</dbReference>
<accession>A0AAV3PH51</accession>
<sequence>MMKLKRKRALEVPAKIRYFINSVTTTPLETIENPLRSFTWEFDKGDFHHWVDLFNHFDTYFDKYIKPRKDLQLVDNFLGCDPPFPKEAVLQILRVISIILENCSNKHFYSSYEHHLSLLLASTCTDVVEASLKTLASFLKKTIGKYIIRDASLRSKLSAFVQGWGSKEEGLGLIACALQNEFDPHAYDLGSTLYFEFYAVSECSNVDSGTKPPSHGLKVIHLPDIDSIQESDLELLSKLTTDNAVPLKLRFSLLTKLRFARAFRSLAVRHQYICIRLYAFMVLVQACGDSDDLSSFFNMEPEFINELVNLLSHEDDVPEKIRILSLQSLIALCHDRSRQPSVLTAVTSGGHRGILSSLMQKAIDAVINYSLISSIMFAEALLSLITVLVSSSSGCSAMREAGFIPTLLPLLKDTNTQHLHLVSAAVNVLEAFMDYSNPAAALFRDLGGLDDAISRLEVEVSHAAIVALQASDEMDSSDYCSSQGVSATQEPENMQPLYTEALVAYHRRLLLKSLLRAISLGTYAPVTGARIYGSEESLLPHCLCTIFRKAKEFGGGVFSLAATVMSDLIHKDPTCFAVLEGAGLPSAFIVAISDGVMCSAEAITCIPQCLDALCLNNKGLQLVKDHKALRCFVNIFTSRTYLRALSGDTSTSLSSGLDELMRHSSSLREPGVDMLIEILNNIGKLGSGHESSFSSTDIASCPSAVPMETNSEGGTSVSAEDADSCVGGSSKQEPESVSDAPADVNAPLPEFVNNTAHLLETILQNSDTCRLFIEKKGIEAVLQLFSLPNMPLTVSLGQSMSLAFKNFSQQHSAALARAVCTFLKKYVKLANEQLVMLGGVQLAHYEASKRTEILRNLWSLEGIMALSNTLLKGTTTTVSELGAADLLKDIGRVYKEILWQVSLNCDLKVETQSHEVDCENTDAGISHSSGREIDDNSSVISLRYSNPVSARSGSNPRSVEREFLTVLRSSDGFSRRSRHGLARIRGGRAARHLEALQIDSELGASMSETTSQDIKKMSPDVLVSEIVDKLSCTMRSFFMALVKGFSSLNRRRIESGSLNAVSKSVGSALAKVFLDALGFSGYPDSSIVDIPLSIKCRYLGKVVDDMAALTFDSRRRNCYTSMVNNFYVHGTFKEILTTFEATSQLLWTLPCPVVGPSADCEKSSSEGGFSHSPWLLETLKSYCRLLDYFVNPEVLLSQNSSSQTQLLVQPVAVGLSIGLFPVPKDTEVFVRMLQSQVLDVILPVWNHPMFSHCNLGFVTSIISLLTHIYSGVGDSKQKRSTLTGSASQRLPRHPPPDEDTIATIVDMGFPRARAEEALRRVETNSVELAMEWLFSHHDEDPVEDDDDEMARALSLSLGSSSESSKSDSCEKSSGFLAEECQTKEPLVDDILSAIMKLHGNDSLAYPLADLLVTLCNRNKREVRAKIIPYLVQQLKLCPLELNNSSPLSMVSHTLVLLLSEDGNTQEIAANSKVGSVVIDILEILKARAVHDCPQVVSKCVSALLLILDNLLQSRPKLSTDGGDVILEGSLPYSAEEQASSLLAGGLAEKHDDQHREEKDTGIIFDNILGKATGYLTMEESRKVFFISCDLMKQRAPSMVMQAVLQLCAQLTKTFSFAMEFLDNGGLVALFDLPRGCFFPGFDTLASAIVRHLLEDPLTLQTAMELEIRQTLSGSRYAGRVSVRTFLTSMASVISRDPVIFMKASVVVCQLERSGGRSFVVLSKEREKEKEKTKATSVEQGIPINEGGRAESRAQDGLGKCSKGHKRFPVNLTRVIDHLLEILLSCPFRGGQGNNTGYSSNMEVDDATTKMKGKTKVGEAVKIGPDSSLDKSALLARVTFVLKLLSDILLMYVQAVGVILRRDLETFQHRGLNQSDYSQSGGIIHHILHHLLPLPADKTAGPDDWREKLSEKASWFFVVLSGRSGEGRRRVISELVKAVSSFSKSEGHSSISSLLPDKKVLAFVDLIYSIILKNSSSSSIPCSGCSPDISKSMIEGGVVQCLSSILEVVDLDHPEASKVVNLVLKSLESLTRAANEQVLNSDSGNKKKSVGVNGTSDSNMSMLHTTHELESRTPANSAQLTNDAEGPGQQPPEATQNVYRHHATPHYPMEPDTRIEETATMANPHVDVSVDYPREEMVEDGVILSVAQPQMTFPVENRIDDMGDDDDLRDDGEDDEDDDDPDEDINVGGNGLMSLVDTEDLEDNDDADLGDEYNDDMMDEDEDDFHENRVIEVRWREALDGLDQFQVHGQFETGGGLIDVSAEPFEGVNVDDLFGMSGAFGFERRRQTSRNSLEHSVNEGTRLRHPLLSRPSHSDDTVSLLNSGRELEPLAARNIDVAHLYMFDAPVLPYDNTSAGLFSNRLPAPQPLSEFSVGLESLHASTRRGPGDGRWTDDGQPQDGGQANAIAQAVEEQFLTLLSSNSRLNSSAETQSHNNLVERRQVEPPLGDHNQLDLDGNDGGAPHNDDHNQNGNGSRRPDGQTPEVVVNLQASDRQAGACPSSGDTSSNQILEDSHNKDHETLEVGDLTHNDPEPSEISPSSLAGGMQCQTFGDPDVAFEDAGGATLATPNGIGVISDPVVQDVSDIDMNGADRERDQIEPPSSEVNLMQPSPSLDVLETENANSTEESSPNDDPSSSNGIDPTFLEALPMNLRAEVLASQRVQSAPAPSYTPPTTEDIDPEFLAALPPDIQAEVLAQQRAQRIVQQTEGQPVDMDNASIIATFPSELREEVLLTSSEAVLSALPSPLLAEAQMLRDRAMSHYQARSLFGSRHRLNNRRNGLGSERQNMTDRGVGVRSLTETLRLKEFEGEPLLDANALRGLIRLLHLYQPLGKGLLQRLLLNLCTHGRTRAILVYLLLETIKPETEGCSGGSVSTDSRRLYGCHSNVAHMPSRLSHGFPPIVLRRVLEILTYLATNHSAVSNLLFYFDPSLLPECSRYLSENKNAKGKEKMIEGQDSSVPFWSTLKHDIPLILFLKFLNEPLFLRSMPHLEQVMNLLQVVVYTATSKLDSQPHSVDIATTHNDQIETQGEVDKKPLSESKQDDKTVPSSCTSGSMGIYDIIVQLPKSDLHYLSRLLGHEGLSEKVYMLAGEVLKKLASVAAPLRKFFISELSDLAHSRGSAAVEELITLRKTHMLGLSAGSMAGAAVLRVLQTLSFLALISFDTNSEVSDKEHEEHAIMWKLNVSLEPLWQELSECISTMETDLLPSPSSPSITTDHVQSSSSASPPLPPGTQRLLPFIEAFFVLCEKLQANNSGLQHDSANVTATEVKESVGSSVLSIPKWSPDPLRKVDWSVTFLRFAEKHRRLLNAFVRQNPSLLEKSLSVMLKTPRLIDFDNKKAYFRSKIRQQHDQHMSSPLRISVRRAYVLEDSYNQLRMRTNQDLRGRLNVHFQGEEGIDAGGLTREWYQLLSRVIFDKGALLFTTVGNNATFQPNPNSVYQTEHLSYFKFVGRMVAKALFDGQLLDVYFTRSFYKHILGVKVTYHDIEAVDPDYYKNLKWMLENDVSDILDLTFSMDADEEKHILYEKTQVTDYELKPGGRNIRVTEETKHEYVDLVADHILTNAIRPQINSFLEGFNELVPRELISLFNDKELELLISGLPEINLDDLVANAEYTGYTAASSVVQWFWEVVRGFSKEDMARLLQFVTGTSKVPLEGFKALQGISGPQRFQIHKAYGAPERLPSAHTCFNQLDLPEYTTKDQLQERLLLAIHEASEGFGFG</sequence>
<dbReference type="Pfam" id="PF22562">
    <property type="entry name" value="UBA_7"/>
    <property type="match status" value="1"/>
</dbReference>
<dbReference type="Gene3D" id="3.30.2160.10">
    <property type="entry name" value="Hect, E3 ligase catalytic domain"/>
    <property type="match status" value="1"/>
</dbReference>
<dbReference type="InterPro" id="IPR000569">
    <property type="entry name" value="HECT_dom"/>
</dbReference>
<organism evidence="11 12">
    <name type="scientific">Lithospermum erythrorhizon</name>
    <name type="common">Purple gromwell</name>
    <name type="synonym">Lithospermum officinale var. erythrorhizon</name>
    <dbReference type="NCBI Taxonomy" id="34254"/>
    <lineage>
        <taxon>Eukaryota</taxon>
        <taxon>Viridiplantae</taxon>
        <taxon>Streptophyta</taxon>
        <taxon>Embryophyta</taxon>
        <taxon>Tracheophyta</taxon>
        <taxon>Spermatophyta</taxon>
        <taxon>Magnoliopsida</taxon>
        <taxon>eudicotyledons</taxon>
        <taxon>Gunneridae</taxon>
        <taxon>Pentapetalae</taxon>
        <taxon>asterids</taxon>
        <taxon>lamiids</taxon>
        <taxon>Boraginales</taxon>
        <taxon>Boraginaceae</taxon>
        <taxon>Boraginoideae</taxon>
        <taxon>Lithospermeae</taxon>
        <taxon>Lithospermum</taxon>
    </lineage>
</organism>
<evidence type="ECO:0000313" key="11">
    <source>
        <dbReference type="EMBL" id="GAA0150021.1"/>
    </source>
</evidence>
<dbReference type="PANTHER" id="PTHR11254">
    <property type="entry name" value="HECT DOMAIN UBIQUITIN-PROTEIN LIGASE"/>
    <property type="match status" value="1"/>
</dbReference>
<dbReference type="GO" id="GO:0061630">
    <property type="term" value="F:ubiquitin protein ligase activity"/>
    <property type="evidence" value="ECO:0007669"/>
    <property type="project" value="UniProtKB-EC"/>
</dbReference>
<keyword evidence="12" id="KW-1185">Reference proteome</keyword>
<evidence type="ECO:0000256" key="7">
    <source>
        <dbReference type="PROSITE-ProRule" id="PRU00104"/>
    </source>
</evidence>
<dbReference type="CDD" id="cd14327">
    <property type="entry name" value="UBA_atUPL1_2_like"/>
    <property type="match status" value="1"/>
</dbReference>
<dbReference type="SMART" id="SM00165">
    <property type="entry name" value="UBA"/>
    <property type="match status" value="1"/>
</dbReference>
<dbReference type="FunFam" id="3.90.1750.10:FF:000003">
    <property type="entry name" value="E3 ubiquitin-protein ligase UPL1"/>
    <property type="match status" value="1"/>
</dbReference>
<comment type="catalytic activity">
    <reaction evidence="1">
        <text>S-ubiquitinyl-[E2 ubiquitin-conjugating enzyme]-L-cysteine + [acceptor protein]-L-lysine = [E2 ubiquitin-conjugating enzyme]-L-cysteine + N(6)-ubiquitinyl-[acceptor protein]-L-lysine.</text>
        <dbReference type="EC" id="2.3.2.26"/>
    </reaction>
</comment>
<dbReference type="FunFam" id="3.90.1750.10:FF:000026">
    <property type="entry name" value="E3 ubiquitin-protein ligase HACE1"/>
    <property type="match status" value="1"/>
</dbReference>
<evidence type="ECO:0000256" key="2">
    <source>
        <dbReference type="ARBA" id="ARBA00004906"/>
    </source>
</evidence>
<dbReference type="InterPro" id="IPR015940">
    <property type="entry name" value="UBA"/>
</dbReference>
<evidence type="ECO:0000313" key="12">
    <source>
        <dbReference type="Proteomes" id="UP001454036"/>
    </source>
</evidence>
<keyword evidence="11" id="KW-0436">Ligase</keyword>
<feature type="compositionally biased region" description="Polar residues" evidence="8">
    <location>
        <begin position="708"/>
        <end position="718"/>
    </location>
</feature>
<dbReference type="InterPro" id="IPR050409">
    <property type="entry name" value="E3_ubiq-protein_ligase"/>
</dbReference>
<feature type="region of interest" description="Disordered" evidence="8">
    <location>
        <begin position="704"/>
        <end position="742"/>
    </location>
</feature>
<dbReference type="Gene3D" id="3.30.2410.10">
    <property type="entry name" value="Hect, E3 ligase catalytic domain"/>
    <property type="match status" value="1"/>
</dbReference>
<dbReference type="GO" id="GO:0006511">
    <property type="term" value="P:ubiquitin-dependent protein catabolic process"/>
    <property type="evidence" value="ECO:0007669"/>
    <property type="project" value="TreeGrafter"/>
</dbReference>
<feature type="compositionally biased region" description="Polar residues" evidence="8">
    <location>
        <begin position="2072"/>
        <end position="2081"/>
    </location>
</feature>
<dbReference type="Gene3D" id="6.10.250.1630">
    <property type="match status" value="1"/>
</dbReference>
<feature type="region of interest" description="Disordered" evidence="8">
    <location>
        <begin position="2286"/>
        <end position="2318"/>
    </location>
</feature>
<dbReference type="GO" id="GO:0005737">
    <property type="term" value="C:cytoplasm"/>
    <property type="evidence" value="ECO:0007669"/>
    <property type="project" value="TreeGrafter"/>
</dbReference>
<feature type="compositionally biased region" description="Acidic residues" evidence="8">
    <location>
        <begin position="2196"/>
        <end position="2208"/>
    </location>
</feature>
<dbReference type="Pfam" id="PF06025">
    <property type="entry name" value="DUF913"/>
    <property type="match status" value="1"/>
</dbReference>
<feature type="compositionally biased region" description="Basic and acidic residues" evidence="8">
    <location>
        <begin position="3028"/>
        <end position="3043"/>
    </location>
</feature>
<feature type="compositionally biased region" description="Basic and acidic residues" evidence="8">
    <location>
        <begin position="2286"/>
        <end position="2296"/>
    </location>
</feature>
<dbReference type="Pfam" id="PF00632">
    <property type="entry name" value="HECT"/>
    <property type="match status" value="1"/>
</dbReference>
<feature type="compositionally biased region" description="Polar residues" evidence="8">
    <location>
        <begin position="2500"/>
        <end position="2509"/>
    </location>
</feature>
<dbReference type="EC" id="2.3.2.26" evidence="3"/>
<dbReference type="InterPro" id="IPR025527">
    <property type="entry name" value="HUWE1/Rev1_UBM"/>
</dbReference>
<dbReference type="InterPro" id="IPR010309">
    <property type="entry name" value="E3_Ub_ligase_DUF908"/>
</dbReference>
<evidence type="ECO:0000256" key="1">
    <source>
        <dbReference type="ARBA" id="ARBA00000885"/>
    </source>
</evidence>
<feature type="region of interest" description="Disordered" evidence="8">
    <location>
        <begin position="2444"/>
        <end position="2480"/>
    </location>
</feature>
<keyword evidence="4" id="KW-0808">Transferase</keyword>
<protein>
    <recommendedName>
        <fullName evidence="3">HECT-type E3 ubiquitin transferase</fullName>
        <ecNumber evidence="3">2.3.2.26</ecNumber>
    </recommendedName>
</protein>
<dbReference type="FunFam" id="3.30.2410.10:FF:000010">
    <property type="entry name" value="E3 ubiquitin-protein ligase UPL1"/>
    <property type="match status" value="1"/>
</dbReference>
<feature type="region of interest" description="Disordered" evidence="8">
    <location>
        <begin position="2492"/>
        <end position="2517"/>
    </location>
</feature>
<dbReference type="InterPro" id="IPR035983">
    <property type="entry name" value="Hect_E3_ubiquitin_ligase"/>
</dbReference>
<dbReference type="PANTHER" id="PTHR11254:SF67">
    <property type="entry name" value="E3 UBIQUITIN-PROTEIN LIGASE HUWE1"/>
    <property type="match status" value="1"/>
</dbReference>
<evidence type="ECO:0000259" key="9">
    <source>
        <dbReference type="PROSITE" id="PS50030"/>
    </source>
</evidence>
<evidence type="ECO:0000256" key="5">
    <source>
        <dbReference type="ARBA" id="ARBA00022786"/>
    </source>
</evidence>
<evidence type="ECO:0000256" key="6">
    <source>
        <dbReference type="ARBA" id="ARBA00034494"/>
    </source>
</evidence>
<feature type="compositionally biased region" description="Low complexity" evidence="8">
    <location>
        <begin position="2617"/>
        <end position="2636"/>
    </location>
</feature>
<feature type="region of interest" description="Disordered" evidence="8">
    <location>
        <begin position="2037"/>
        <end position="2094"/>
    </location>
</feature>
<dbReference type="Pfam" id="PF06012">
    <property type="entry name" value="DUF908"/>
    <property type="match status" value="2"/>
</dbReference>
<dbReference type="Pfam" id="PF14377">
    <property type="entry name" value="UBM"/>
    <property type="match status" value="3"/>
</dbReference>
<dbReference type="CDD" id="cd00078">
    <property type="entry name" value="HECTc"/>
    <property type="match status" value="1"/>
</dbReference>
<name>A0AAV3PH51_LITER</name>
<dbReference type="SUPFAM" id="SSF48371">
    <property type="entry name" value="ARM repeat"/>
    <property type="match status" value="2"/>
</dbReference>
<keyword evidence="5 7" id="KW-0833">Ubl conjugation pathway</keyword>
<feature type="active site" description="Glycyl thioester intermediate" evidence="7">
    <location>
        <position position="3684"/>
    </location>
</feature>
<feature type="region of interest" description="Disordered" evidence="8">
    <location>
        <begin position="2616"/>
        <end position="2641"/>
    </location>
</feature>
<dbReference type="InterPro" id="IPR010314">
    <property type="entry name" value="E3_Ub_ligase_DUF913"/>
</dbReference>
<dbReference type="PROSITE" id="PS50030">
    <property type="entry name" value="UBA"/>
    <property type="match status" value="1"/>
</dbReference>
<feature type="region of interest" description="Disordered" evidence="8">
    <location>
        <begin position="3203"/>
        <end position="3227"/>
    </location>
</feature>
<dbReference type="InterPro" id="IPR011989">
    <property type="entry name" value="ARM-like"/>
</dbReference>
<proteinExistence type="inferred from homology"/>
<feature type="region of interest" description="Disordered" evidence="8">
    <location>
        <begin position="2379"/>
        <end position="2400"/>
    </location>
</feature>
<dbReference type="Gene3D" id="3.90.1750.10">
    <property type="entry name" value="Hect, E3 ligase catalytic domains"/>
    <property type="match status" value="1"/>
</dbReference>
<feature type="region of interest" description="Disordered" evidence="8">
    <location>
        <begin position="3027"/>
        <end position="3048"/>
    </location>
</feature>
<dbReference type="Gene3D" id="1.25.10.10">
    <property type="entry name" value="Leucine-rich Repeat Variant"/>
    <property type="match status" value="1"/>
</dbReference>
<feature type="domain" description="UBA" evidence="9">
    <location>
        <begin position="1295"/>
        <end position="1336"/>
    </location>
</feature>
<dbReference type="FunFam" id="3.30.2160.10:FF:000001">
    <property type="entry name" value="E3 ubiquitin-protein ligase NEDD4-like"/>
    <property type="match status" value="1"/>
</dbReference>
<comment type="similarity">
    <text evidence="6">Belongs to the UPL family. TOM1/PTR1 subfamily.</text>
</comment>
<dbReference type="Proteomes" id="UP001454036">
    <property type="component" value="Unassembled WGS sequence"/>
</dbReference>
<dbReference type="InterPro" id="IPR016024">
    <property type="entry name" value="ARM-type_fold"/>
</dbReference>
<dbReference type="SUPFAM" id="SSF46934">
    <property type="entry name" value="UBA-like"/>
    <property type="match status" value="1"/>
</dbReference>